<dbReference type="OrthoDB" id="713689at2"/>
<dbReference type="RefSeq" id="WP_115568133.1">
    <property type="nucleotide sequence ID" value="NZ_QRGR01000039.1"/>
</dbReference>
<protein>
    <recommendedName>
        <fullName evidence="4">Type 1 periplasmic binding fold superfamily protein</fullName>
    </recommendedName>
</protein>
<keyword evidence="3" id="KW-1185">Reference proteome</keyword>
<dbReference type="PROSITE" id="PS51257">
    <property type="entry name" value="PROKAR_LIPOPROTEIN"/>
    <property type="match status" value="1"/>
</dbReference>
<accession>A0A3D8L2Z8</accession>
<feature type="signal peptide" evidence="1">
    <location>
        <begin position="1"/>
        <end position="25"/>
    </location>
</feature>
<feature type="chain" id="PRO_5017625247" description="Type 1 periplasmic binding fold superfamily protein" evidence="1">
    <location>
        <begin position="26"/>
        <end position="187"/>
    </location>
</feature>
<proteinExistence type="predicted"/>
<dbReference type="EMBL" id="QRGR01000039">
    <property type="protein sequence ID" value="RDV11750.1"/>
    <property type="molecule type" value="Genomic_DNA"/>
</dbReference>
<name>A0A3D8L2Z8_9BACT</name>
<evidence type="ECO:0000256" key="1">
    <source>
        <dbReference type="SAM" id="SignalP"/>
    </source>
</evidence>
<dbReference type="Proteomes" id="UP000256708">
    <property type="component" value="Unassembled WGS sequence"/>
</dbReference>
<comment type="caution">
    <text evidence="2">The sequence shown here is derived from an EMBL/GenBank/DDBJ whole genome shotgun (WGS) entry which is preliminary data.</text>
</comment>
<evidence type="ECO:0008006" key="4">
    <source>
        <dbReference type="Google" id="ProtNLM"/>
    </source>
</evidence>
<sequence length="187" mass="19910">MKNLFRPYLTALMMGSLLFASTSCEDDDPTPPVEEGELITTVTINLVPQGKGQNVTAVFSDPDGPGGTDATIQTLNLVPNAVYDATLTFSDDSQTPSEDITEEIEEEGDEHEVFYDALGGLNVTVNKTDMDSNNRPIGLEATVTTGEASTGTLRITLKHQPGLKGSTSNIAVGETDVEANFPTVIQE</sequence>
<organism evidence="2 3">
    <name type="scientific">Pontibacter diazotrophicus</name>
    <dbReference type="NCBI Taxonomy" id="1400979"/>
    <lineage>
        <taxon>Bacteria</taxon>
        <taxon>Pseudomonadati</taxon>
        <taxon>Bacteroidota</taxon>
        <taxon>Cytophagia</taxon>
        <taxon>Cytophagales</taxon>
        <taxon>Hymenobacteraceae</taxon>
        <taxon>Pontibacter</taxon>
    </lineage>
</organism>
<evidence type="ECO:0000313" key="3">
    <source>
        <dbReference type="Proteomes" id="UP000256708"/>
    </source>
</evidence>
<gene>
    <name evidence="2" type="ORF">DXT99_23995</name>
</gene>
<evidence type="ECO:0000313" key="2">
    <source>
        <dbReference type="EMBL" id="RDV11750.1"/>
    </source>
</evidence>
<reference evidence="3" key="1">
    <citation type="submission" date="2018-08" db="EMBL/GenBank/DDBJ databases">
        <authorList>
            <person name="Liu Z.-W."/>
            <person name="Du Z.-J."/>
        </authorList>
    </citation>
    <scope>NUCLEOTIDE SEQUENCE [LARGE SCALE GENOMIC DNA]</scope>
    <source>
        <strain evidence="3">H4X</strain>
    </source>
</reference>
<keyword evidence="1" id="KW-0732">Signal</keyword>
<dbReference type="AlphaFoldDB" id="A0A3D8L2Z8"/>